<gene>
    <name evidence="2" type="ORF">GCM10017579_14470</name>
</gene>
<dbReference type="InterPro" id="IPR002629">
    <property type="entry name" value="Met_Synth_C/arc"/>
</dbReference>
<accession>A0ABQ5SWW0</accession>
<protein>
    <recommendedName>
        <fullName evidence="1">Cobalamin-independent methionine synthase MetE C-terminal/archaeal domain-containing protein</fullName>
    </recommendedName>
</protein>
<organism evidence="2 3">
    <name type="scientific">Nocardioides luteus</name>
    <dbReference type="NCBI Taxonomy" id="1844"/>
    <lineage>
        <taxon>Bacteria</taxon>
        <taxon>Bacillati</taxon>
        <taxon>Actinomycetota</taxon>
        <taxon>Actinomycetes</taxon>
        <taxon>Propionibacteriales</taxon>
        <taxon>Nocardioidaceae</taxon>
        <taxon>Nocardioides</taxon>
    </lineage>
</organism>
<dbReference type="InterPro" id="IPR038071">
    <property type="entry name" value="UROD/MetE-like_sf"/>
</dbReference>
<evidence type="ECO:0000259" key="1">
    <source>
        <dbReference type="Pfam" id="PF01717"/>
    </source>
</evidence>
<sequence length="332" mass="34525">MRSTGVGSLPGEDFAEATRIVLGELTDLPHLPELPARGAIANMTGRALAMIEGLDADLQPAGWRLTGTSGSPGVDHRRARSLLAQDLDTVEELAQDSALTSGGGAVKIQVAGPWTLAATVERPRGDKLLADHGARRDLAQALAEGVGAHIRDVRRRLPGIETLVVQVDEPALSAVLAAQVPTASGFGKHRSIDLPEASQALEWVLGAIAGEGAVPWVHSCAPGTPLGLLRKAGAKGLSVDLSQLSAADHDDLATALEAGDTVALGVLPALAPEGAEPTDKTVTETVERWLDMLGLDTAYDIVLTPACGLAGADWRWARTALRILTESARHLA</sequence>
<evidence type="ECO:0000313" key="2">
    <source>
        <dbReference type="EMBL" id="GLJ67411.1"/>
    </source>
</evidence>
<dbReference type="SUPFAM" id="SSF51726">
    <property type="entry name" value="UROD/MetE-like"/>
    <property type="match status" value="1"/>
</dbReference>
<dbReference type="RefSeq" id="WP_189119454.1">
    <property type="nucleotide sequence ID" value="NZ_BMRK01000012.1"/>
</dbReference>
<dbReference type="Proteomes" id="UP001142292">
    <property type="component" value="Unassembled WGS sequence"/>
</dbReference>
<proteinExistence type="predicted"/>
<dbReference type="Pfam" id="PF01717">
    <property type="entry name" value="Meth_synt_2"/>
    <property type="match status" value="1"/>
</dbReference>
<dbReference type="Gene3D" id="3.20.20.210">
    <property type="match status" value="1"/>
</dbReference>
<reference evidence="2" key="2">
    <citation type="submission" date="2023-01" db="EMBL/GenBank/DDBJ databases">
        <authorList>
            <person name="Sun Q."/>
            <person name="Evtushenko L."/>
        </authorList>
    </citation>
    <scope>NUCLEOTIDE SEQUENCE</scope>
    <source>
        <strain evidence="2">VKM Ac-1246</strain>
    </source>
</reference>
<name>A0ABQ5SWW0_9ACTN</name>
<dbReference type="EMBL" id="BSEL01000003">
    <property type="protein sequence ID" value="GLJ67411.1"/>
    <property type="molecule type" value="Genomic_DNA"/>
</dbReference>
<keyword evidence="3" id="KW-1185">Reference proteome</keyword>
<comment type="caution">
    <text evidence="2">The sequence shown here is derived from an EMBL/GenBank/DDBJ whole genome shotgun (WGS) entry which is preliminary data.</text>
</comment>
<evidence type="ECO:0000313" key="3">
    <source>
        <dbReference type="Proteomes" id="UP001142292"/>
    </source>
</evidence>
<feature type="domain" description="Cobalamin-independent methionine synthase MetE C-terminal/archaeal" evidence="1">
    <location>
        <begin position="136"/>
        <end position="329"/>
    </location>
</feature>
<reference evidence="2" key="1">
    <citation type="journal article" date="2014" name="Int. J. Syst. Evol. Microbiol.">
        <title>Complete genome of a new Firmicutes species belonging to the dominant human colonic microbiota ('Ruminococcus bicirculans') reveals two chromosomes and a selective capacity to utilize plant glucans.</title>
        <authorList>
            <consortium name="NISC Comparative Sequencing Program"/>
            <person name="Wegmann U."/>
            <person name="Louis P."/>
            <person name="Goesmann A."/>
            <person name="Henrissat B."/>
            <person name="Duncan S.H."/>
            <person name="Flint H.J."/>
        </authorList>
    </citation>
    <scope>NUCLEOTIDE SEQUENCE</scope>
    <source>
        <strain evidence="2">VKM Ac-1246</strain>
    </source>
</reference>